<gene>
    <name evidence="2" type="ORF">HK097_009300</name>
</gene>
<name>A0AAD5SBX1_9FUNG</name>
<keyword evidence="1" id="KW-0812">Transmembrane</keyword>
<organism evidence="2 3">
    <name type="scientific">Rhizophlyctis rosea</name>
    <dbReference type="NCBI Taxonomy" id="64517"/>
    <lineage>
        <taxon>Eukaryota</taxon>
        <taxon>Fungi</taxon>
        <taxon>Fungi incertae sedis</taxon>
        <taxon>Chytridiomycota</taxon>
        <taxon>Chytridiomycota incertae sedis</taxon>
        <taxon>Chytridiomycetes</taxon>
        <taxon>Rhizophlyctidales</taxon>
        <taxon>Rhizophlyctidaceae</taxon>
        <taxon>Rhizophlyctis</taxon>
    </lineage>
</organism>
<sequence>MSAILFNTLQEGLQTSLQTNLLATLQPTLTALLTTTFAIPASMASQASNAYSAQLSTSFSASFAPAFSATAELSILEYMEAIYALAFSTLLSSIGVLLWSLAVARTQNERTLGMLENYKQAYRACVFFSIVIPWFLSVFSIAIIPITIKTVNYEDLTVPGWVRYVAAVPPITHFIFAIGVFGSTLLHHIRKTRALHTDTTRTTRMFAIVSSTCGLLTTGLWIAYMTCMILSANDGFFEIYAYMIVAVIPIVEFVNDNFVIVARVFFPRWVGSVGPTASVRDKLREGSITSGQVQSTLHRTVESV</sequence>
<keyword evidence="3" id="KW-1185">Reference proteome</keyword>
<feature type="transmembrane region" description="Helical" evidence="1">
    <location>
        <begin position="164"/>
        <end position="186"/>
    </location>
</feature>
<proteinExistence type="predicted"/>
<evidence type="ECO:0000256" key="1">
    <source>
        <dbReference type="SAM" id="Phobius"/>
    </source>
</evidence>
<evidence type="ECO:0000313" key="3">
    <source>
        <dbReference type="Proteomes" id="UP001212841"/>
    </source>
</evidence>
<dbReference type="Proteomes" id="UP001212841">
    <property type="component" value="Unassembled WGS sequence"/>
</dbReference>
<dbReference type="EMBL" id="JADGJD010000601">
    <property type="protein sequence ID" value="KAJ3049742.1"/>
    <property type="molecule type" value="Genomic_DNA"/>
</dbReference>
<feature type="transmembrane region" description="Helical" evidence="1">
    <location>
        <begin position="81"/>
        <end position="103"/>
    </location>
</feature>
<reference evidence="2" key="1">
    <citation type="submission" date="2020-05" db="EMBL/GenBank/DDBJ databases">
        <title>Phylogenomic resolution of chytrid fungi.</title>
        <authorList>
            <person name="Stajich J.E."/>
            <person name="Amses K."/>
            <person name="Simmons R."/>
            <person name="Seto K."/>
            <person name="Myers J."/>
            <person name="Bonds A."/>
            <person name="Quandt C.A."/>
            <person name="Barry K."/>
            <person name="Liu P."/>
            <person name="Grigoriev I."/>
            <person name="Longcore J.E."/>
            <person name="James T.Y."/>
        </authorList>
    </citation>
    <scope>NUCLEOTIDE SEQUENCE</scope>
    <source>
        <strain evidence="2">JEL0318</strain>
    </source>
</reference>
<dbReference type="AlphaFoldDB" id="A0AAD5SBX1"/>
<accession>A0AAD5SBX1</accession>
<keyword evidence="1" id="KW-1133">Transmembrane helix</keyword>
<keyword evidence="1" id="KW-0472">Membrane</keyword>
<feature type="transmembrane region" description="Helical" evidence="1">
    <location>
        <begin position="239"/>
        <end position="266"/>
    </location>
</feature>
<comment type="caution">
    <text evidence="2">The sequence shown here is derived from an EMBL/GenBank/DDBJ whole genome shotgun (WGS) entry which is preliminary data.</text>
</comment>
<feature type="transmembrane region" description="Helical" evidence="1">
    <location>
        <begin position="124"/>
        <end position="144"/>
    </location>
</feature>
<evidence type="ECO:0000313" key="2">
    <source>
        <dbReference type="EMBL" id="KAJ3049742.1"/>
    </source>
</evidence>
<feature type="transmembrane region" description="Helical" evidence="1">
    <location>
        <begin position="206"/>
        <end position="233"/>
    </location>
</feature>
<protein>
    <submittedName>
        <fullName evidence="2">Uncharacterized protein</fullName>
    </submittedName>
</protein>